<evidence type="ECO:0000313" key="3">
    <source>
        <dbReference type="EMBL" id="KAG5162755.1"/>
    </source>
</evidence>
<dbReference type="InterPro" id="IPR046496">
    <property type="entry name" value="DUF6589"/>
</dbReference>
<organism evidence="3">
    <name type="scientific">Psilocybe cubensis</name>
    <name type="common">Psychedelic mushroom</name>
    <name type="synonym">Stropharia cubensis</name>
    <dbReference type="NCBI Taxonomy" id="181762"/>
    <lineage>
        <taxon>Eukaryota</taxon>
        <taxon>Fungi</taxon>
        <taxon>Dikarya</taxon>
        <taxon>Basidiomycota</taxon>
        <taxon>Agaricomycotina</taxon>
        <taxon>Agaricomycetes</taxon>
        <taxon>Agaricomycetidae</taxon>
        <taxon>Agaricales</taxon>
        <taxon>Agaricineae</taxon>
        <taxon>Strophariaceae</taxon>
        <taxon>Psilocybe</taxon>
    </lineage>
</organism>
<feature type="region of interest" description="Disordered" evidence="1">
    <location>
        <begin position="1"/>
        <end position="52"/>
    </location>
</feature>
<dbReference type="OrthoDB" id="5424058at2759"/>
<comment type="caution">
    <text evidence="3">The sequence shown here is derived from an EMBL/GenBank/DDBJ whole genome shotgun (WGS) entry which is preliminary data.</text>
</comment>
<dbReference type="EMBL" id="JAFIQS010000017">
    <property type="protein sequence ID" value="KAG5162755.1"/>
    <property type="molecule type" value="Genomic_DNA"/>
</dbReference>
<feature type="region of interest" description="Disordered" evidence="1">
    <location>
        <begin position="72"/>
        <end position="118"/>
    </location>
</feature>
<evidence type="ECO:0000256" key="1">
    <source>
        <dbReference type="SAM" id="MobiDB-lite"/>
    </source>
</evidence>
<sequence length="939" mass="106766">MSYPTPTSPRRSRPYNDENSSSPLMIRTPNNPFRSPLTDLSSQTSPNFSTPGVSHFSQPLLYTFVSTPAIATPKPRKKRRVAQNVSPNTRRRLTEDWQERNSASVEMQKEEEDRDNRAKKTRMLDEAFKSIRKAGFPTFRHFLEDALTAHDPSQASQISQLVKNHGPALFSLGRKLQPAIVDDWIISSHRELVSMQCKALAELFQPPQLSRVTDTLSHFSIKQYLADAERVAPLICDILRQIGYPNGARESKYKNRELIIATALCMLAKSRNEHATEFQTTMGMYFLASGTQSSLFAVLNHAGISLSYTQVILKLKQLSQERLKLAQTIARLQAFMLIWDNLNFRFIVAEQRHDAKSHFDSGTTATMVPLYGFKHGELSYSLKPPRLRHVLELDIKAEDLLPSAEEALRVQQAQIWHISDILYDAFPDLRKRIAKTIPPFPSVLQIPLHKTEQYPLPAMHIDESSLDGTLQVFNSILKDSLKLTEEELKAHGLIICAGDQLSLSLLDKVSAIRRDDTDFMDNIGKYTLGQDGLLHVKFSHTRMVANEYWGKPNSKSPWSLWRINTLLGRKPVCAGWTAKSPAPFRPIWELILNLTLPAHILDAFRIFCSEETVEAWVKKVDHHDTIALVAQKIHDELCSGHRVAQLRQERAIKRDVPLENIILFNRDALHLRQLKYAIKQGDVGAVLDLITHLMLAFRGTGHTPKYADALFHIVINLKRMDPLLRRAWLFNWLANLTGKPNGFKEMDLLQEHLNFWLKVIYSAKGVNRTWAWLSMVSVCIFALRDVIRNVREEFSIPFNSIRHAMPSTSTDVNTIRTYLQAHRLQEFCPARENNAAAVEARDLMVIGAHYANKPSAFRNFRHTKFKTKNHGNAGEPDCVSADEAEDEEAQCLGNIDVGEDLETGLEDLLLDEEEYPEGLDAENVFAAVNEIINEMRSLD</sequence>
<protein>
    <recommendedName>
        <fullName evidence="2">DUF6589 domain-containing protein</fullName>
    </recommendedName>
</protein>
<feature type="domain" description="DUF6589" evidence="2">
    <location>
        <begin position="397"/>
        <end position="803"/>
    </location>
</feature>
<name>A0A8H8CF82_PSICU</name>
<evidence type="ECO:0000259" key="2">
    <source>
        <dbReference type="Pfam" id="PF20231"/>
    </source>
</evidence>
<dbReference type="AlphaFoldDB" id="A0A8H8CF82"/>
<accession>A0A8H8CF82</accession>
<gene>
    <name evidence="3" type="ORF">JR316_012139</name>
</gene>
<feature type="compositionally biased region" description="Polar residues" evidence="1">
    <location>
        <begin position="17"/>
        <end position="52"/>
    </location>
</feature>
<proteinExistence type="predicted"/>
<reference evidence="3" key="1">
    <citation type="submission" date="2021-02" db="EMBL/GenBank/DDBJ databases">
        <title>Psilocybe cubensis genome.</title>
        <authorList>
            <person name="Mckernan K.J."/>
            <person name="Crawford S."/>
            <person name="Trippe A."/>
            <person name="Kane L.T."/>
            <person name="Mclaughlin S."/>
        </authorList>
    </citation>
    <scope>NUCLEOTIDE SEQUENCE [LARGE SCALE GENOMIC DNA]</scope>
    <source>
        <strain evidence="3">MGC-MH-2018</strain>
    </source>
</reference>
<dbReference type="Pfam" id="PF20231">
    <property type="entry name" value="DUF6589"/>
    <property type="match status" value="1"/>
</dbReference>